<organism evidence="2 3">
    <name type="scientific">Trichoplusia ni</name>
    <name type="common">Cabbage looper</name>
    <dbReference type="NCBI Taxonomy" id="7111"/>
    <lineage>
        <taxon>Eukaryota</taxon>
        <taxon>Metazoa</taxon>
        <taxon>Ecdysozoa</taxon>
        <taxon>Arthropoda</taxon>
        <taxon>Hexapoda</taxon>
        <taxon>Insecta</taxon>
        <taxon>Pterygota</taxon>
        <taxon>Neoptera</taxon>
        <taxon>Endopterygota</taxon>
        <taxon>Lepidoptera</taxon>
        <taxon>Glossata</taxon>
        <taxon>Ditrysia</taxon>
        <taxon>Noctuoidea</taxon>
        <taxon>Noctuidae</taxon>
        <taxon>Plusiinae</taxon>
        <taxon>Trichoplusia</taxon>
    </lineage>
</organism>
<keyword evidence="1" id="KW-1133">Transmembrane helix</keyword>
<sequence>MPVRMSEAYADPLRKVSAVSTTSRGTSVSTRIARQSERIVTVQDESTIEWSNLIFMPFHPVFRMFVLFMVFIKVILGPIQAVFPLVYCGDTMDYHPFLVFIKYTYWYGCDSLYGIDTFLHIVHR</sequence>
<gene>
    <name evidence="3" type="primary">LOC113498976</name>
</gene>
<dbReference type="RefSeq" id="XP_026735058.1">
    <property type="nucleotide sequence ID" value="XM_026879257.1"/>
</dbReference>
<keyword evidence="2" id="KW-1185">Reference proteome</keyword>
<evidence type="ECO:0000313" key="3">
    <source>
        <dbReference type="RefSeq" id="XP_026735058.1"/>
    </source>
</evidence>
<keyword evidence="1" id="KW-0812">Transmembrane</keyword>
<protein>
    <submittedName>
        <fullName evidence="3">Uncharacterized protein LOC113498976</fullName>
    </submittedName>
</protein>
<evidence type="ECO:0000256" key="1">
    <source>
        <dbReference type="SAM" id="Phobius"/>
    </source>
</evidence>
<proteinExistence type="predicted"/>
<dbReference type="AlphaFoldDB" id="A0A7E5W355"/>
<name>A0A7E5W355_TRINI</name>
<reference evidence="3" key="1">
    <citation type="submission" date="2025-08" db="UniProtKB">
        <authorList>
            <consortium name="RefSeq"/>
        </authorList>
    </citation>
    <scope>IDENTIFICATION</scope>
</reference>
<dbReference type="InParanoid" id="A0A7E5W355"/>
<dbReference type="Proteomes" id="UP000322000">
    <property type="component" value="Chromosome 11"/>
</dbReference>
<dbReference type="OrthoDB" id="7443257at2759"/>
<accession>A0A7E5W355</accession>
<feature type="transmembrane region" description="Helical" evidence="1">
    <location>
        <begin position="61"/>
        <end position="83"/>
    </location>
</feature>
<dbReference type="KEGG" id="tnl:113498976"/>
<keyword evidence="1" id="KW-0472">Membrane</keyword>
<dbReference type="GeneID" id="113498976"/>
<evidence type="ECO:0000313" key="2">
    <source>
        <dbReference type="Proteomes" id="UP000322000"/>
    </source>
</evidence>